<organism evidence="1 2">
    <name type="scientific">Corallococcus interemptor</name>
    <dbReference type="NCBI Taxonomy" id="2316720"/>
    <lineage>
        <taxon>Bacteria</taxon>
        <taxon>Pseudomonadati</taxon>
        <taxon>Myxococcota</taxon>
        <taxon>Myxococcia</taxon>
        <taxon>Myxococcales</taxon>
        <taxon>Cystobacterineae</taxon>
        <taxon>Myxococcaceae</taxon>
        <taxon>Corallococcus</taxon>
    </lineage>
</organism>
<keyword evidence="2" id="KW-1185">Reference proteome</keyword>
<name>A0A3A8QX80_9BACT</name>
<proteinExistence type="predicted"/>
<dbReference type="InterPro" id="IPR044918">
    <property type="entry name" value="DUF3349_helical"/>
</dbReference>
<evidence type="ECO:0000313" key="2">
    <source>
        <dbReference type="Proteomes" id="UP000282656"/>
    </source>
</evidence>
<sequence>MDLHPSLMSTVALIKRAFPDGVIEADYLALLTVLYPHMSDRALAKVVGHLIGQDYPLVMNDIWGVGGGSKPAPPDAVAAVQARLVTAGLEEWIKEE</sequence>
<evidence type="ECO:0000313" key="1">
    <source>
        <dbReference type="EMBL" id="RKH67724.1"/>
    </source>
</evidence>
<gene>
    <name evidence="1" type="ORF">D7X96_18710</name>
</gene>
<protein>
    <submittedName>
        <fullName evidence="1">DUF3349 domain-containing protein</fullName>
    </submittedName>
</protein>
<dbReference type="Gene3D" id="1.10.150.430">
    <property type="entry name" value="DUF3349, helical bundle"/>
    <property type="match status" value="1"/>
</dbReference>
<accession>A0A3A8QX80</accession>
<comment type="caution">
    <text evidence="1">The sequence shown here is derived from an EMBL/GenBank/DDBJ whole genome shotgun (WGS) entry which is preliminary data.</text>
</comment>
<reference evidence="2" key="1">
    <citation type="submission" date="2018-09" db="EMBL/GenBank/DDBJ databases">
        <authorList>
            <person name="Livingstone P.G."/>
            <person name="Whitworth D.E."/>
        </authorList>
    </citation>
    <scope>NUCLEOTIDE SEQUENCE [LARGE SCALE GENOMIC DNA]</scope>
    <source>
        <strain evidence="2">AB047A</strain>
    </source>
</reference>
<dbReference type="Proteomes" id="UP000282656">
    <property type="component" value="Unassembled WGS sequence"/>
</dbReference>
<dbReference type="EMBL" id="RAWM01000047">
    <property type="protein sequence ID" value="RKH67724.1"/>
    <property type="molecule type" value="Genomic_DNA"/>
</dbReference>
<dbReference type="AlphaFoldDB" id="A0A3A8QX80"/>